<evidence type="ECO:0000313" key="3">
    <source>
        <dbReference type="EMBL" id="CAI5453006.1"/>
    </source>
</evidence>
<name>A0A9P1IXP6_9PELO</name>
<dbReference type="AlphaFoldDB" id="A0A9P1IXP6"/>
<keyword evidence="1" id="KW-0175">Coiled coil</keyword>
<comment type="caution">
    <text evidence="3">The sequence shown here is derived from an EMBL/GenBank/DDBJ whole genome shotgun (WGS) entry which is preliminary data.</text>
</comment>
<feature type="compositionally biased region" description="Acidic residues" evidence="2">
    <location>
        <begin position="487"/>
        <end position="501"/>
    </location>
</feature>
<feature type="coiled-coil region" evidence="1">
    <location>
        <begin position="693"/>
        <end position="726"/>
    </location>
</feature>
<gene>
    <name evidence="3" type="ORF">CAMP_LOCUS15643</name>
</gene>
<keyword evidence="4" id="KW-1185">Reference proteome</keyword>
<dbReference type="OrthoDB" id="5805552at2759"/>
<evidence type="ECO:0000256" key="1">
    <source>
        <dbReference type="SAM" id="Coils"/>
    </source>
</evidence>
<dbReference type="Proteomes" id="UP001152747">
    <property type="component" value="Unassembled WGS sequence"/>
</dbReference>
<feature type="region of interest" description="Disordered" evidence="2">
    <location>
        <begin position="300"/>
        <end position="321"/>
    </location>
</feature>
<feature type="compositionally biased region" description="Low complexity" evidence="2">
    <location>
        <begin position="623"/>
        <end position="645"/>
    </location>
</feature>
<organism evidence="3 4">
    <name type="scientific">Caenorhabditis angaria</name>
    <dbReference type="NCBI Taxonomy" id="860376"/>
    <lineage>
        <taxon>Eukaryota</taxon>
        <taxon>Metazoa</taxon>
        <taxon>Ecdysozoa</taxon>
        <taxon>Nematoda</taxon>
        <taxon>Chromadorea</taxon>
        <taxon>Rhabditida</taxon>
        <taxon>Rhabditina</taxon>
        <taxon>Rhabditomorpha</taxon>
        <taxon>Rhabditoidea</taxon>
        <taxon>Rhabditidae</taxon>
        <taxon>Peloderinae</taxon>
        <taxon>Caenorhabditis</taxon>
    </lineage>
</organism>
<evidence type="ECO:0000313" key="4">
    <source>
        <dbReference type="Proteomes" id="UP001152747"/>
    </source>
</evidence>
<feature type="region of interest" description="Disordered" evidence="2">
    <location>
        <begin position="250"/>
        <end position="286"/>
    </location>
</feature>
<sequence>MESQMMESEFECPEIEYEPFKMPKKMSGELDVFLDHCASLYNLILDTLHNLTPKTISCEFLEEMTSKLELSAKQIVEQQPECENLVLLRLNTICSAMEQLRVVQTHQNNITNFCGGGSGTGSTKNSCTESDVESLPASLASSPIDEMRSWLHRIEKKLAENEARLRMETNLHKILVDQQNLQLEIQRDGQFIVNHLNRELRDRNAILGFADEKKKNTIDALTRKWHTIFLNSLSLVCRIEELINYKTASDDCDSDPDLAAPPIKRSRVKSAPATPSESQDEDEDTLPFAEDEYESINMLEGSNSSSSAAISPSSSAPIQRKWDSVQQDIGYSSGENSIHETMMIPKTPVAVVTGKCKNLTPENSEMRRKRIECSPVKAFYRTVQLEDMSDLEVSKAINHDVEDEPNLSDSMYVNHDLSFNNTQNISNLSEFDEVMALYDDSMLPTDLAQMSESFNTKWREIHHRDYHKSRRSLTTTTTIEKSSCDASSEDSSEGSVQDDEHDDHQDLMNMSFNSVFENSSTSPLKRQRSGRGLKSSTFLLNTIDMNGSIYSTKSESPCVAATSEKRMSLTRRKLRVRRMPRSMSDGEQLGIFSSNSDGLVKIQISPPRSTTQLLRQLDDDLQHSQQQQDEGSSSDNQQSDSGQQQAYEWDEYNPPEKDDSNCVDPADVTNNTSMEFSQIDEDFSEHFGNCSMMRLVEESKSNLRIVKAALEDEKNLEEQLANFELIARINLKQLRMQKQSRDPQIYELAEEWEKIHETVSNPFLRIMQQVKKFASTLQEVDTIAAFNDFQNIENREDVTKALENCRIIERRLSLEKRTIGKFD</sequence>
<reference evidence="3" key="1">
    <citation type="submission" date="2022-11" db="EMBL/GenBank/DDBJ databases">
        <authorList>
            <person name="Kikuchi T."/>
        </authorList>
    </citation>
    <scope>NUCLEOTIDE SEQUENCE</scope>
    <source>
        <strain evidence="3">PS1010</strain>
    </source>
</reference>
<evidence type="ECO:0000256" key="2">
    <source>
        <dbReference type="SAM" id="MobiDB-lite"/>
    </source>
</evidence>
<dbReference type="EMBL" id="CANHGI010000005">
    <property type="protein sequence ID" value="CAI5453006.1"/>
    <property type="molecule type" value="Genomic_DNA"/>
</dbReference>
<feature type="region of interest" description="Disordered" evidence="2">
    <location>
        <begin position="620"/>
        <end position="645"/>
    </location>
</feature>
<protein>
    <submittedName>
        <fullName evidence="3">Uncharacterized protein</fullName>
    </submittedName>
</protein>
<feature type="compositionally biased region" description="Low complexity" evidence="2">
    <location>
        <begin position="304"/>
        <end position="318"/>
    </location>
</feature>
<accession>A0A9P1IXP6</accession>
<proteinExistence type="predicted"/>
<feature type="region of interest" description="Disordered" evidence="2">
    <location>
        <begin position="473"/>
        <end position="503"/>
    </location>
</feature>